<dbReference type="RefSeq" id="WP_014373448.1">
    <property type="nucleotide sequence ID" value="NC_016940.1"/>
</dbReference>
<dbReference type="KEGG" id="sgn:SGRA_0463"/>
<organism evidence="1 2">
    <name type="scientific">Saprospira grandis (strain Lewin)</name>
    <dbReference type="NCBI Taxonomy" id="984262"/>
    <lineage>
        <taxon>Bacteria</taxon>
        <taxon>Pseudomonadati</taxon>
        <taxon>Bacteroidota</taxon>
        <taxon>Saprospiria</taxon>
        <taxon>Saprospirales</taxon>
        <taxon>Saprospiraceae</taxon>
        <taxon>Saprospira</taxon>
    </lineage>
</organism>
<dbReference type="EMBL" id="CP002831">
    <property type="protein sequence ID" value="AFC23202.1"/>
    <property type="molecule type" value="Genomic_DNA"/>
</dbReference>
<name>H6L9M4_SAPGL</name>
<keyword evidence="2" id="KW-1185">Reference proteome</keyword>
<reference evidence="1 2" key="1">
    <citation type="journal article" date="2012" name="Stand. Genomic Sci.">
        <title>Complete genome sequencing and analysis of Saprospira grandis str. Lewin, a predatory marine bacterium.</title>
        <authorList>
            <person name="Saw J.H."/>
            <person name="Yuryev A."/>
            <person name="Kanbe M."/>
            <person name="Hou S."/>
            <person name="Young A.G."/>
            <person name="Aizawa S."/>
            <person name="Alam M."/>
        </authorList>
    </citation>
    <scope>NUCLEOTIDE SEQUENCE [LARGE SCALE GENOMIC DNA]</scope>
    <source>
        <strain evidence="1 2">Lewin</strain>
    </source>
</reference>
<proteinExistence type="predicted"/>
<gene>
    <name evidence="1" type="ordered locus">SGRA_0463</name>
</gene>
<evidence type="ECO:0000313" key="1">
    <source>
        <dbReference type="EMBL" id="AFC23202.1"/>
    </source>
</evidence>
<dbReference type="AlphaFoldDB" id="H6L9M4"/>
<sequence>MNDLVRWSKLINFFISVTDGSHRKMYLLATDHLHKLQEMAVHDPFLQDLLTFLLPFYNSFIAQYRKSNQDRILLAEKTADLNDMLVELSTNKIRQWDIQIQGVYDMRSNVYKRLLPDGRGPFQTNSYEMRIEAILSLAERLNLDPQLSALGQDVEAYGLQLQSLRMQQQGIKVYRSANSKALEEQRLELAKGLYAVFCRLKGHYYEELYEVEKFYKLHYFRTSNDNNGLPDQEVNSFEISLEANSRSGQLEDLLEGGQNIRLTHLEGAQLQYYTVVNAVDTPLEEHNLDPLQSVILTVADGHQLLVVNNTHGIPAKLQVEIL</sequence>
<dbReference type="OrthoDB" id="877056at2"/>
<protein>
    <submittedName>
        <fullName evidence="1">Uncharacterized protein</fullName>
    </submittedName>
</protein>
<evidence type="ECO:0000313" key="2">
    <source>
        <dbReference type="Proteomes" id="UP000007519"/>
    </source>
</evidence>
<dbReference type="Proteomes" id="UP000007519">
    <property type="component" value="Chromosome"/>
</dbReference>
<dbReference type="HOGENOM" id="CLU_074818_0_0_10"/>
<accession>H6L9M4</accession>